<name>A0ABR9JNE2_9ACTN</name>
<dbReference type="Proteomes" id="UP000627838">
    <property type="component" value="Unassembled WGS sequence"/>
</dbReference>
<organism evidence="2 3">
    <name type="scientific">Actinomadura algeriensis</name>
    <dbReference type="NCBI Taxonomy" id="1679523"/>
    <lineage>
        <taxon>Bacteria</taxon>
        <taxon>Bacillati</taxon>
        <taxon>Actinomycetota</taxon>
        <taxon>Actinomycetes</taxon>
        <taxon>Streptosporangiales</taxon>
        <taxon>Thermomonosporaceae</taxon>
        <taxon>Actinomadura</taxon>
    </lineage>
</organism>
<dbReference type="InterPro" id="IPR057037">
    <property type="entry name" value="TPR_rep_actino"/>
</dbReference>
<protein>
    <recommendedName>
        <fullName evidence="1">TPR repeat domain-containing protein</fullName>
    </recommendedName>
</protein>
<gene>
    <name evidence="2" type="ORF">H4W34_001924</name>
</gene>
<dbReference type="RefSeq" id="WP_192758841.1">
    <property type="nucleotide sequence ID" value="NZ_JADBDZ010000001.1"/>
</dbReference>
<dbReference type="EMBL" id="JADBDZ010000001">
    <property type="protein sequence ID" value="MBE1532091.1"/>
    <property type="molecule type" value="Genomic_DNA"/>
</dbReference>
<evidence type="ECO:0000313" key="3">
    <source>
        <dbReference type="Proteomes" id="UP000627838"/>
    </source>
</evidence>
<proteinExistence type="predicted"/>
<comment type="caution">
    <text evidence="2">The sequence shown here is derived from an EMBL/GenBank/DDBJ whole genome shotgun (WGS) entry which is preliminary data.</text>
</comment>
<reference evidence="2 3" key="1">
    <citation type="submission" date="2020-10" db="EMBL/GenBank/DDBJ databases">
        <title>Sequencing the genomes of 1000 actinobacteria strains.</title>
        <authorList>
            <person name="Klenk H.-P."/>
        </authorList>
    </citation>
    <scope>NUCLEOTIDE SEQUENCE [LARGE SCALE GENOMIC DNA]</scope>
    <source>
        <strain evidence="2 3">DSM 46744</strain>
    </source>
</reference>
<sequence>MAVFDPRDTEAKPDLLDQSAEGFYSVAGKILGRSGDMEQVLNGAAMNFSDLVAYDIWKQNEYNAEDWRTAAEAAVYGAGVTKGWAQDVREFKRKRQALVDEWEDAAGSNFGVVRRLPDTTDRLTFGTGLEQEMNAALDEEYAADRAQAEAAKLRELSGAADRAWEELQARAELRERQLAQGPTPQNLRSLVEHDLLGWAPYNIRGAEAPLPLDAELAAADAALLREYLTRRREPDAEYGQIIGTLLAAVRQGVARRADGGRLDPDVLAYLEEFYGELGSDLLVMDAYAGHGEGLGERPFLQQDSLAALGGGLLLLSDESVGGGFDRMPPIVRRLFDESVQVNDGAYAAIHHWGYQYAALADLLGSADPRLVAGEELSTALIAVTPHYLDFAGSPVNVIPGGVELLDGSTVLTDEPAATMLGVATRNVAANHAVLTGDYEPGDVGLARPELLAALYTHDWSDDGAAAAKLTSWIHADGVDETMAGEAAAGLYETVTGVGDGGVYGALTDGPGGDSMGMLNPELSRGFADVAVKYLDEFAAEQDDPARTSFGGGNLELAYEDGARARFFELVAGDEDAAAYLTGAVLTHEATRLNGYVAGGGEGDAQYGRANGMLRGYLDAGMLNEAMDRTGDERTAVTDAAARQANGSTFASGMIKETVGNVFPWGRVAKVVIGTGNEIWRAGVRAQPGPSTPLIQAPNGERVGRTDLEQGGLLNLVSAAVTDGRISAADVPDVLRSGDPDAPVKLYGQVPGHERRAAEDAAAELLDDVLPGYRDLLEKQEDAYSDAFNGSAAADPQAYEDFVRTGIPMAQW</sequence>
<feature type="domain" description="TPR repeat" evidence="1">
    <location>
        <begin position="257"/>
        <end position="472"/>
    </location>
</feature>
<evidence type="ECO:0000259" key="1">
    <source>
        <dbReference type="Pfam" id="PF23275"/>
    </source>
</evidence>
<keyword evidence="3" id="KW-1185">Reference proteome</keyword>
<dbReference type="Pfam" id="PF23275">
    <property type="entry name" value="TPR_23"/>
    <property type="match status" value="1"/>
</dbReference>
<accession>A0ABR9JNE2</accession>
<evidence type="ECO:0000313" key="2">
    <source>
        <dbReference type="EMBL" id="MBE1532091.1"/>
    </source>
</evidence>